<name>A0ABS6S2C7_9BACT</name>
<dbReference type="InterPro" id="IPR025500">
    <property type="entry name" value="DUF4390"/>
</dbReference>
<keyword evidence="1" id="KW-0732">Signal</keyword>
<comment type="caution">
    <text evidence="2">The sequence shown here is derived from an EMBL/GenBank/DDBJ whole genome shotgun (WGS) entry which is preliminary data.</text>
</comment>
<reference evidence="2 3" key="1">
    <citation type="journal article" date="2020" name="J Geophys Res Biogeosci">
        <title>Magnetotaxis as an Adaptation to Enable Bacterial Shuttling of Microbial Sulfur and Sulfur Cycling Across Aquatic Oxic#Anoxic Interfaces.</title>
        <authorList>
            <person name="Li J."/>
            <person name="Liu P."/>
            <person name="Wang J."/>
            <person name="Roberts A.P."/>
            <person name="Pan Y."/>
        </authorList>
    </citation>
    <scope>NUCLEOTIDE SEQUENCE [LARGE SCALE GENOMIC DNA]</scope>
    <source>
        <strain evidence="2 3">MYR-1_YQ</strain>
    </source>
</reference>
<proteinExistence type="predicted"/>
<evidence type="ECO:0000256" key="1">
    <source>
        <dbReference type="SAM" id="SignalP"/>
    </source>
</evidence>
<gene>
    <name evidence="2" type="ORF">HWQ67_14330</name>
</gene>
<feature type="signal peptide" evidence="1">
    <location>
        <begin position="1"/>
        <end position="22"/>
    </location>
</feature>
<sequence>MRKVTIVLLLLMSLTVDGTASSEDIIGPEIVLNGTVARVSFTLSLTEEQVTLIREGMEKELIFYTDLFRKWQLWPDEFIRGRKITRTIKTNPVKGEFKVISVNETTMLEKRFSSFDSMLRWALNIKDIQITLSELSDSGVYFVRITIESVKQKPPQLYSYVLFFADDKDFKIRKDSEDFRIKVK</sequence>
<evidence type="ECO:0000313" key="2">
    <source>
        <dbReference type="EMBL" id="MBV6342760.1"/>
    </source>
</evidence>
<organism evidence="2 3">
    <name type="scientific">Candidatus Magnetobacterium casense</name>
    <dbReference type="NCBI Taxonomy" id="1455061"/>
    <lineage>
        <taxon>Bacteria</taxon>
        <taxon>Pseudomonadati</taxon>
        <taxon>Nitrospirota</taxon>
        <taxon>Thermodesulfovibrionia</taxon>
        <taxon>Thermodesulfovibrionales</taxon>
        <taxon>Candidatus Magnetobacteriaceae</taxon>
        <taxon>Candidatus Magnetobacterium</taxon>
    </lineage>
</organism>
<dbReference type="Pfam" id="PF14334">
    <property type="entry name" value="DUF4390"/>
    <property type="match status" value="1"/>
</dbReference>
<dbReference type="Proteomes" id="UP001196980">
    <property type="component" value="Unassembled WGS sequence"/>
</dbReference>
<evidence type="ECO:0000313" key="3">
    <source>
        <dbReference type="Proteomes" id="UP001196980"/>
    </source>
</evidence>
<dbReference type="EMBL" id="JABXWD010000335">
    <property type="protein sequence ID" value="MBV6342760.1"/>
    <property type="molecule type" value="Genomic_DNA"/>
</dbReference>
<feature type="chain" id="PRO_5045993528" evidence="1">
    <location>
        <begin position="23"/>
        <end position="184"/>
    </location>
</feature>
<accession>A0ABS6S2C7</accession>
<protein>
    <submittedName>
        <fullName evidence="2">DUF4390 domain-containing protein</fullName>
    </submittedName>
</protein>
<keyword evidence="3" id="KW-1185">Reference proteome</keyword>
<dbReference type="RefSeq" id="WP_218253374.1">
    <property type="nucleotide sequence ID" value="NZ_JABXWD010000335.1"/>
</dbReference>